<dbReference type="InterPro" id="IPR029069">
    <property type="entry name" value="HotDog_dom_sf"/>
</dbReference>
<keyword evidence="2" id="KW-1185">Reference proteome</keyword>
<proteinExistence type="predicted"/>
<organism evidence="1 2">
    <name type="scientific">Streptomyces muensis</name>
    <dbReference type="NCBI Taxonomy" id="1077944"/>
    <lineage>
        <taxon>Bacteria</taxon>
        <taxon>Bacillati</taxon>
        <taxon>Actinomycetota</taxon>
        <taxon>Actinomycetes</taxon>
        <taxon>Kitasatosporales</taxon>
        <taxon>Streptomycetaceae</taxon>
        <taxon>Streptomyces</taxon>
    </lineage>
</organism>
<evidence type="ECO:0000313" key="2">
    <source>
        <dbReference type="Proteomes" id="UP001139384"/>
    </source>
</evidence>
<accession>A0A9X1PS87</accession>
<gene>
    <name evidence="1" type="ORF">L0P92_03190</name>
</gene>
<evidence type="ECO:0008006" key="3">
    <source>
        <dbReference type="Google" id="ProtNLM"/>
    </source>
</evidence>
<comment type="caution">
    <text evidence="1">The sequence shown here is derived from an EMBL/GenBank/DDBJ whole genome shotgun (WGS) entry which is preliminary data.</text>
</comment>
<evidence type="ECO:0000313" key="1">
    <source>
        <dbReference type="EMBL" id="MCF1592575.1"/>
    </source>
</evidence>
<name>A0A9X1PS87_STRM4</name>
<dbReference type="EMBL" id="JAKEIP010000006">
    <property type="protein sequence ID" value="MCF1592575.1"/>
    <property type="molecule type" value="Genomic_DNA"/>
</dbReference>
<reference evidence="1" key="1">
    <citation type="submission" date="2022-01" db="EMBL/GenBank/DDBJ databases">
        <title>Draft Genome Sequences of Seven Type Strains of the Genus Streptomyces.</title>
        <authorList>
            <person name="Aziz S."/>
            <person name="Coretto E."/>
            <person name="Chronakova A."/>
            <person name="Sproer C."/>
            <person name="Huber K."/>
            <person name="Nouioui I."/>
            <person name="Gross H."/>
        </authorList>
    </citation>
    <scope>NUCLEOTIDE SEQUENCE</scope>
    <source>
        <strain evidence="1">DSM 103493</strain>
    </source>
</reference>
<sequence>MWTAEVDATRMHVMALILGDPNVIHVDADAVRQLGLGEAPVNQGPVNIAYLLNMLREAFPGGRIMNLSTRLLANVFAGDRVTAGGVVTDVTGDGVVTCEVWLDRPGGRALHGTATVRTVISGDD</sequence>
<dbReference type="Gene3D" id="3.10.129.10">
    <property type="entry name" value="Hotdog Thioesterase"/>
    <property type="match status" value="1"/>
</dbReference>
<dbReference type="Proteomes" id="UP001139384">
    <property type="component" value="Unassembled WGS sequence"/>
</dbReference>
<dbReference type="SUPFAM" id="SSF54637">
    <property type="entry name" value="Thioesterase/thiol ester dehydrase-isomerase"/>
    <property type="match status" value="1"/>
</dbReference>
<dbReference type="AlphaFoldDB" id="A0A9X1PS87"/>
<protein>
    <recommendedName>
        <fullName evidence="3">MaoC-like domain-containing protein</fullName>
    </recommendedName>
</protein>